<evidence type="ECO:0000256" key="4">
    <source>
        <dbReference type="ARBA" id="ARBA00022475"/>
    </source>
</evidence>
<evidence type="ECO:0000256" key="6">
    <source>
        <dbReference type="ARBA" id="ARBA00022989"/>
    </source>
</evidence>
<feature type="transmembrane region" description="Helical" evidence="9">
    <location>
        <begin position="224"/>
        <end position="241"/>
    </location>
</feature>
<comment type="similarity">
    <text evidence="2 8">Belongs to the sodium:solute symporter (SSF) (TC 2.A.21) family.</text>
</comment>
<feature type="transmembrane region" description="Helical" evidence="9">
    <location>
        <begin position="355"/>
        <end position="375"/>
    </location>
</feature>
<feature type="transmembrane region" description="Helical" evidence="9">
    <location>
        <begin position="262"/>
        <end position="282"/>
    </location>
</feature>
<keyword evidence="11" id="KW-1185">Reference proteome</keyword>
<feature type="transmembrane region" description="Helical" evidence="9">
    <location>
        <begin position="180"/>
        <end position="204"/>
    </location>
</feature>
<dbReference type="Proteomes" id="UP001302349">
    <property type="component" value="Chromosome"/>
</dbReference>
<dbReference type="CDD" id="cd11474">
    <property type="entry name" value="SLC5sbd_CHT"/>
    <property type="match status" value="1"/>
</dbReference>
<keyword evidence="5 9" id="KW-0812">Transmembrane</keyword>
<feature type="transmembrane region" description="Helical" evidence="9">
    <location>
        <begin position="308"/>
        <end position="334"/>
    </location>
</feature>
<feature type="transmembrane region" description="Helical" evidence="9">
    <location>
        <begin position="437"/>
        <end position="456"/>
    </location>
</feature>
<keyword evidence="7 9" id="KW-0472">Membrane</keyword>
<keyword evidence="4" id="KW-1003">Cell membrane</keyword>
<keyword evidence="3" id="KW-0813">Transport</keyword>
<comment type="subcellular location">
    <subcellularLocation>
        <location evidence="1">Membrane</location>
        <topology evidence="1">Multi-pass membrane protein</topology>
    </subcellularLocation>
</comment>
<evidence type="ECO:0000256" key="1">
    <source>
        <dbReference type="ARBA" id="ARBA00004141"/>
    </source>
</evidence>
<dbReference type="Gene3D" id="1.20.1730.10">
    <property type="entry name" value="Sodium/glucose cotransporter"/>
    <property type="match status" value="1"/>
</dbReference>
<accession>A0ABZ0IH63</accession>
<proteinExistence type="inferred from homology"/>
<feature type="transmembrane region" description="Helical" evidence="9">
    <location>
        <begin position="37"/>
        <end position="56"/>
    </location>
</feature>
<evidence type="ECO:0000256" key="9">
    <source>
        <dbReference type="SAM" id="Phobius"/>
    </source>
</evidence>
<feature type="transmembrane region" description="Helical" evidence="9">
    <location>
        <begin position="149"/>
        <end position="173"/>
    </location>
</feature>
<evidence type="ECO:0000256" key="7">
    <source>
        <dbReference type="ARBA" id="ARBA00023136"/>
    </source>
</evidence>
<dbReference type="PANTHER" id="PTHR48086">
    <property type="entry name" value="SODIUM/PROLINE SYMPORTER-RELATED"/>
    <property type="match status" value="1"/>
</dbReference>
<organism evidence="10 11">
    <name type="scientific">Imperialibacter roseus</name>
    <dbReference type="NCBI Taxonomy" id="1324217"/>
    <lineage>
        <taxon>Bacteria</taxon>
        <taxon>Pseudomonadati</taxon>
        <taxon>Bacteroidota</taxon>
        <taxon>Cytophagia</taxon>
        <taxon>Cytophagales</taxon>
        <taxon>Flammeovirgaceae</taxon>
        <taxon>Imperialibacter</taxon>
    </lineage>
</organism>
<evidence type="ECO:0000256" key="5">
    <source>
        <dbReference type="ARBA" id="ARBA00022692"/>
    </source>
</evidence>
<feature type="transmembrane region" description="Helical" evidence="9">
    <location>
        <begin position="387"/>
        <end position="405"/>
    </location>
</feature>
<keyword evidence="6 9" id="KW-1133">Transmembrane helix</keyword>
<feature type="transmembrane region" description="Helical" evidence="9">
    <location>
        <begin position="6"/>
        <end position="25"/>
    </location>
</feature>
<dbReference type="InterPro" id="IPR001734">
    <property type="entry name" value="Na/solute_symporter"/>
</dbReference>
<dbReference type="PROSITE" id="PS00457">
    <property type="entry name" value="NA_SOLUT_SYMP_2"/>
    <property type="match status" value="1"/>
</dbReference>
<evidence type="ECO:0000256" key="3">
    <source>
        <dbReference type="ARBA" id="ARBA00022448"/>
    </source>
</evidence>
<dbReference type="Pfam" id="PF00474">
    <property type="entry name" value="SSF"/>
    <property type="match status" value="1"/>
</dbReference>
<dbReference type="PANTHER" id="PTHR48086:SF7">
    <property type="entry name" value="SODIUM-SOLUTE SYMPORTER-RELATED"/>
    <property type="match status" value="1"/>
</dbReference>
<sequence>MLGVFVVIYLVLTVAIGIAASRYIKTSTDFMLAGRKLPMFLSASALFALWFGSETIFGASSEFVKHGVLGVIEDPFGGVLCLVLFALIFAKPLYRLNLLTLGDLYRNHYGKSVELIASFCMLLTFFGYIAAQLVALGILIQIISGLPTIYGILISASVVTIYTLMGGMWAITITDFLQSIIIVVGLVIVAVTIVNKAGGMAPVLDGAPEGFFSFVPTDGDPMTWIHYLAAWLTLGLGSLASQDIFQRANSAESEKTAVRSTLLGAGMYGLIAILPLFIGLAGKVLYPELIDGDTQQVLPSMVMAHTNLWVQVMFFGALLSAIFSTCSGAVLAPASILSENIIRPLVDQNMSDKRFLVILRVSVVGMAALAAWLAAFRTNIYELVSESSILGLVTLFVPMVTALFWKKSSQGGAILSMVVGLISWFLSEHVFHFEFPAMFIGFGASAAAMVVGTGLFPRKPPISANR</sequence>
<evidence type="ECO:0000313" key="11">
    <source>
        <dbReference type="Proteomes" id="UP001302349"/>
    </source>
</evidence>
<feature type="transmembrane region" description="Helical" evidence="9">
    <location>
        <begin position="412"/>
        <end position="431"/>
    </location>
</feature>
<gene>
    <name evidence="10" type="ORF">RT717_14910</name>
</gene>
<evidence type="ECO:0000256" key="8">
    <source>
        <dbReference type="RuleBase" id="RU362091"/>
    </source>
</evidence>
<dbReference type="InterPro" id="IPR038377">
    <property type="entry name" value="Na/Glc_symporter_sf"/>
</dbReference>
<evidence type="ECO:0000256" key="2">
    <source>
        <dbReference type="ARBA" id="ARBA00006434"/>
    </source>
</evidence>
<dbReference type="InterPro" id="IPR050277">
    <property type="entry name" value="Sodium:Solute_Symporter"/>
</dbReference>
<dbReference type="InterPro" id="IPR018212">
    <property type="entry name" value="Na/solute_symporter_CS"/>
</dbReference>
<dbReference type="RefSeq" id="WP_317487179.1">
    <property type="nucleotide sequence ID" value="NZ_CP136051.1"/>
</dbReference>
<feature type="transmembrane region" description="Helical" evidence="9">
    <location>
        <begin position="115"/>
        <end position="143"/>
    </location>
</feature>
<dbReference type="EMBL" id="CP136051">
    <property type="protein sequence ID" value="WOK04368.1"/>
    <property type="molecule type" value="Genomic_DNA"/>
</dbReference>
<name>A0ABZ0IH63_9BACT</name>
<dbReference type="PROSITE" id="PS50283">
    <property type="entry name" value="NA_SOLUT_SYMP_3"/>
    <property type="match status" value="1"/>
</dbReference>
<evidence type="ECO:0000313" key="10">
    <source>
        <dbReference type="EMBL" id="WOK04368.1"/>
    </source>
</evidence>
<protein>
    <submittedName>
        <fullName evidence="10">Sodium:solute symporter family protein</fullName>
    </submittedName>
</protein>
<reference evidence="10 11" key="1">
    <citation type="journal article" date="2023" name="Microbiol. Resour. Announc.">
        <title>Complete Genome Sequence of Imperialibacter roseus strain P4T.</title>
        <authorList>
            <person name="Tizabi D.R."/>
            <person name="Bachvaroff T."/>
            <person name="Hill R.T."/>
        </authorList>
    </citation>
    <scope>NUCLEOTIDE SEQUENCE [LARGE SCALE GENOMIC DNA]</scope>
    <source>
        <strain evidence="10 11">P4T</strain>
    </source>
</reference>
<feature type="transmembrane region" description="Helical" evidence="9">
    <location>
        <begin position="76"/>
        <end position="94"/>
    </location>
</feature>